<keyword evidence="7 10" id="KW-0496">Mitochondrion</keyword>
<comment type="subcellular location">
    <subcellularLocation>
        <location evidence="1 10">Mitochondrion inner membrane</location>
    </subcellularLocation>
</comment>
<keyword evidence="6 10" id="KW-0408">Iron</keyword>
<dbReference type="EC" id="4.4.1.17" evidence="10"/>
<evidence type="ECO:0000256" key="7">
    <source>
        <dbReference type="ARBA" id="ARBA00023128"/>
    </source>
</evidence>
<dbReference type="Pfam" id="PF01265">
    <property type="entry name" value="Cyto_heme_lyase"/>
    <property type="match status" value="1"/>
</dbReference>
<dbReference type="Proteomes" id="UP000001744">
    <property type="component" value="Unassembled WGS sequence"/>
</dbReference>
<evidence type="ECO:0000256" key="9">
    <source>
        <dbReference type="ARBA" id="ARBA00023239"/>
    </source>
</evidence>
<dbReference type="STRING" id="402676.B6K3L0"/>
<dbReference type="OMA" id="WKRIMKK"/>
<dbReference type="PROSITE" id="PS00821">
    <property type="entry name" value="CYTO_HEME_LYASE_1"/>
    <property type="match status" value="1"/>
</dbReference>
<dbReference type="PROSITE" id="PS00822">
    <property type="entry name" value="CYTO_HEME_LYASE_2"/>
    <property type="match status" value="1"/>
</dbReference>
<comment type="similarity">
    <text evidence="2 10">Belongs to the cytochrome c-type heme lyase family.</text>
</comment>
<keyword evidence="5 10" id="KW-0999">Mitochondrion inner membrane</keyword>
<proteinExistence type="inferred from homology"/>
<evidence type="ECO:0000256" key="3">
    <source>
        <dbReference type="ARBA" id="ARBA00022617"/>
    </source>
</evidence>
<feature type="compositionally biased region" description="Basic and acidic residues" evidence="11">
    <location>
        <begin position="7"/>
        <end position="21"/>
    </location>
</feature>
<comment type="catalytic activity">
    <reaction evidence="10">
        <text>holo-[cytochrome c] = apo-[cytochrome c] + heme b</text>
        <dbReference type="Rhea" id="RHEA:22648"/>
        <dbReference type="Rhea" id="RHEA-COMP:10725"/>
        <dbReference type="Rhea" id="RHEA-COMP:10726"/>
        <dbReference type="ChEBI" id="CHEBI:29950"/>
        <dbReference type="ChEBI" id="CHEBI:60344"/>
        <dbReference type="ChEBI" id="CHEBI:83739"/>
        <dbReference type="EC" id="4.4.1.17"/>
    </reaction>
</comment>
<evidence type="ECO:0000313" key="13">
    <source>
        <dbReference type="JaponicusDB" id="SJAG_03199"/>
    </source>
</evidence>
<reference evidence="12 14" key="1">
    <citation type="journal article" date="2011" name="Science">
        <title>Comparative functional genomics of the fission yeasts.</title>
        <authorList>
            <person name="Rhind N."/>
            <person name="Chen Z."/>
            <person name="Yassour M."/>
            <person name="Thompson D.A."/>
            <person name="Haas B.J."/>
            <person name="Habib N."/>
            <person name="Wapinski I."/>
            <person name="Roy S."/>
            <person name="Lin M.F."/>
            <person name="Heiman D.I."/>
            <person name="Young S.K."/>
            <person name="Furuya K."/>
            <person name="Guo Y."/>
            <person name="Pidoux A."/>
            <person name="Chen H.M."/>
            <person name="Robbertse B."/>
            <person name="Goldberg J.M."/>
            <person name="Aoki K."/>
            <person name="Bayne E.H."/>
            <person name="Berlin A.M."/>
            <person name="Desjardins C.A."/>
            <person name="Dobbs E."/>
            <person name="Dukaj L."/>
            <person name="Fan L."/>
            <person name="FitzGerald M.G."/>
            <person name="French C."/>
            <person name="Gujja S."/>
            <person name="Hansen K."/>
            <person name="Keifenheim D."/>
            <person name="Levin J.Z."/>
            <person name="Mosher R.A."/>
            <person name="Mueller C.A."/>
            <person name="Pfiffner J."/>
            <person name="Priest M."/>
            <person name="Russ C."/>
            <person name="Smialowska A."/>
            <person name="Swoboda P."/>
            <person name="Sykes S.M."/>
            <person name="Vaughn M."/>
            <person name="Vengrova S."/>
            <person name="Yoder R."/>
            <person name="Zeng Q."/>
            <person name="Allshire R."/>
            <person name="Baulcombe D."/>
            <person name="Birren B.W."/>
            <person name="Brown W."/>
            <person name="Ekwall K."/>
            <person name="Kellis M."/>
            <person name="Leatherwood J."/>
            <person name="Levin H."/>
            <person name="Margalit H."/>
            <person name="Martienssen R."/>
            <person name="Nieduszynski C.A."/>
            <person name="Spatafora J.W."/>
            <person name="Friedman N."/>
            <person name="Dalgaard J.Z."/>
            <person name="Baumann P."/>
            <person name="Niki H."/>
            <person name="Regev A."/>
            <person name="Nusbaum C."/>
        </authorList>
    </citation>
    <scope>NUCLEOTIDE SEQUENCE [LARGE SCALE GENOMIC DNA]</scope>
    <source>
        <strain evidence="14">yFS275 / FY16936</strain>
    </source>
</reference>
<evidence type="ECO:0000256" key="8">
    <source>
        <dbReference type="ARBA" id="ARBA00023136"/>
    </source>
</evidence>
<evidence type="ECO:0000256" key="2">
    <source>
        <dbReference type="ARBA" id="ARBA00007255"/>
    </source>
</evidence>
<dbReference type="OrthoDB" id="67850at2759"/>
<feature type="region of interest" description="Disordered" evidence="11">
    <location>
        <begin position="1"/>
        <end position="65"/>
    </location>
</feature>
<evidence type="ECO:0000256" key="11">
    <source>
        <dbReference type="SAM" id="MobiDB-lite"/>
    </source>
</evidence>
<dbReference type="eggNOG" id="KOG3996">
    <property type="taxonomic scope" value="Eukaryota"/>
</dbReference>
<comment type="function">
    <text evidence="10">Lyase that catalyzes the covalent linking of the heme group to the cytochrome C apoprotein to produce the mature functional cytochrome.</text>
</comment>
<dbReference type="GO" id="GO:0005739">
    <property type="term" value="C:mitochondrion"/>
    <property type="evidence" value="ECO:0000318"/>
    <property type="project" value="GO_Central"/>
</dbReference>
<evidence type="ECO:0000256" key="6">
    <source>
        <dbReference type="ARBA" id="ARBA00023004"/>
    </source>
</evidence>
<keyword evidence="9 10" id="KW-0456">Lyase</keyword>
<dbReference type="HOGENOM" id="CLU_048602_1_2_1"/>
<feature type="compositionally biased region" description="Basic and acidic residues" evidence="11">
    <location>
        <begin position="55"/>
        <end position="64"/>
    </location>
</feature>
<name>B6K3L0_SCHJY</name>
<evidence type="ECO:0000256" key="10">
    <source>
        <dbReference type="RuleBase" id="RU363130"/>
    </source>
</evidence>
<dbReference type="AlphaFoldDB" id="B6K3L0"/>
<sequence length="216" mass="24898">MSETETEELKCPVPKDVRDAWLKQNQQESSNLAQSARDEEGTLSTDRMVSSIPKTAEHSDESSAERWVYPSPKMFYDAMKRKNFHPNAKDMQTIVPVHNAVNEQVWKCILHWEKGWGAEKCGGLTLDKFEGNSEKISPKARFLSLLGFTKPFDRHDWTVDRCGKKIVYVIDFYKGYPGPSGDGSSLYLDVRPKLTLEGIKMRLYHWWINITTTHKK</sequence>
<accession>B6K3L0</accession>
<keyword evidence="8 10" id="KW-0472">Membrane</keyword>
<gene>
    <name evidence="13" type="primary">cyt2</name>
    <name evidence="12" type="ORF">SJAG_03199</name>
</gene>
<dbReference type="InterPro" id="IPR000511">
    <property type="entry name" value="Holocyt_c/c1_synthase"/>
</dbReference>
<organism evidence="12 14">
    <name type="scientific">Schizosaccharomyces japonicus (strain yFS275 / FY16936)</name>
    <name type="common">Fission yeast</name>
    <dbReference type="NCBI Taxonomy" id="402676"/>
    <lineage>
        <taxon>Eukaryota</taxon>
        <taxon>Fungi</taxon>
        <taxon>Dikarya</taxon>
        <taxon>Ascomycota</taxon>
        <taxon>Taphrinomycotina</taxon>
        <taxon>Schizosaccharomycetes</taxon>
        <taxon>Schizosaccharomycetales</taxon>
        <taxon>Schizosaccharomycetaceae</taxon>
        <taxon>Schizosaccharomyces</taxon>
    </lineage>
</organism>
<dbReference type="RefSeq" id="XP_002174360.1">
    <property type="nucleotide sequence ID" value="XM_002174324.2"/>
</dbReference>
<keyword evidence="14" id="KW-1185">Reference proteome</keyword>
<dbReference type="JaponicusDB" id="SJAG_03199">
    <property type="gene designation" value="cyt2"/>
</dbReference>
<evidence type="ECO:0000256" key="5">
    <source>
        <dbReference type="ARBA" id="ARBA00022792"/>
    </source>
</evidence>
<dbReference type="GO" id="GO:0005743">
    <property type="term" value="C:mitochondrial inner membrane"/>
    <property type="evidence" value="ECO:0007669"/>
    <property type="project" value="UniProtKB-SubCell"/>
</dbReference>
<dbReference type="GeneID" id="7049108"/>
<evidence type="ECO:0000256" key="1">
    <source>
        <dbReference type="ARBA" id="ARBA00004273"/>
    </source>
</evidence>
<dbReference type="PANTHER" id="PTHR12743">
    <property type="entry name" value="CYTOCHROME C1 HEME LYASE"/>
    <property type="match status" value="1"/>
</dbReference>
<evidence type="ECO:0000313" key="14">
    <source>
        <dbReference type="Proteomes" id="UP000001744"/>
    </source>
</evidence>
<dbReference type="GO" id="GO:0004408">
    <property type="term" value="F:holocytochrome-c synthase activity"/>
    <property type="evidence" value="ECO:0000318"/>
    <property type="project" value="GO_Central"/>
</dbReference>
<dbReference type="EMBL" id="KE651167">
    <property type="protein sequence ID" value="EEB08067.1"/>
    <property type="molecule type" value="Genomic_DNA"/>
</dbReference>
<evidence type="ECO:0000256" key="4">
    <source>
        <dbReference type="ARBA" id="ARBA00022723"/>
    </source>
</evidence>
<feature type="compositionally biased region" description="Polar residues" evidence="11">
    <location>
        <begin position="23"/>
        <end position="34"/>
    </location>
</feature>
<keyword evidence="3 10" id="KW-0349">Heme</keyword>
<dbReference type="VEuPathDB" id="FungiDB:SJAG_03199"/>
<keyword evidence="4 10" id="KW-0479">Metal-binding</keyword>
<evidence type="ECO:0000313" key="12">
    <source>
        <dbReference type="EMBL" id="EEB08067.1"/>
    </source>
</evidence>
<protein>
    <recommendedName>
        <fullName evidence="10">Holocytochrome c-type synthase</fullName>
        <ecNumber evidence="10">4.4.1.17</ecNumber>
    </recommendedName>
</protein>
<dbReference type="GO" id="GO:0046872">
    <property type="term" value="F:metal ion binding"/>
    <property type="evidence" value="ECO:0007669"/>
    <property type="project" value="UniProtKB-KW"/>
</dbReference>
<dbReference type="PANTHER" id="PTHR12743:SF0">
    <property type="entry name" value="HOLOCYTOCHROME C-TYPE SYNTHASE"/>
    <property type="match status" value="1"/>
</dbReference>